<evidence type="ECO:0000313" key="3">
    <source>
        <dbReference type="EMBL" id="EAY13348.1"/>
    </source>
</evidence>
<keyword evidence="1" id="KW-0206">Cytoskeleton</keyword>
<dbReference type="InterPro" id="IPR037177">
    <property type="entry name" value="DLC_sf"/>
</dbReference>
<dbReference type="FunFam" id="3.30.740.10:FF:000007">
    <property type="entry name" value="Dynein light chain"/>
    <property type="match status" value="1"/>
</dbReference>
<keyword evidence="1" id="KW-0963">Cytoplasm</keyword>
<dbReference type="GO" id="GO:0045505">
    <property type="term" value="F:dynein intermediate chain binding"/>
    <property type="evidence" value="ECO:0000318"/>
    <property type="project" value="GO_Central"/>
</dbReference>
<dbReference type="AlphaFoldDB" id="A2E1Z9"/>
<dbReference type="OrthoDB" id="10033309at2759"/>
<reference evidence="3" key="1">
    <citation type="submission" date="2006-10" db="EMBL/GenBank/DDBJ databases">
        <authorList>
            <person name="Amadeo P."/>
            <person name="Zhao Q."/>
            <person name="Wortman J."/>
            <person name="Fraser-Liggett C."/>
            <person name="Carlton J."/>
        </authorList>
    </citation>
    <scope>NUCLEOTIDE SEQUENCE</scope>
    <source>
        <strain evidence="3">G3</strain>
    </source>
</reference>
<proteinExistence type="inferred from homology"/>
<dbReference type="Gene3D" id="3.30.740.10">
    <property type="entry name" value="Protein Inhibitor Of Neuronal Nitric Oxide Synthase"/>
    <property type="match status" value="1"/>
</dbReference>
<dbReference type="SMR" id="A2E1Z9"/>
<dbReference type="GO" id="GO:0007017">
    <property type="term" value="P:microtubule-based process"/>
    <property type="evidence" value="ECO:0007669"/>
    <property type="project" value="InterPro"/>
</dbReference>
<dbReference type="SUPFAM" id="SSF54648">
    <property type="entry name" value="DLC"/>
    <property type="match status" value="1"/>
</dbReference>
<dbReference type="RefSeq" id="XP_001325571.1">
    <property type="nucleotide sequence ID" value="XM_001325536.1"/>
</dbReference>
<dbReference type="Pfam" id="PF01221">
    <property type="entry name" value="Dynein_light"/>
    <property type="match status" value="1"/>
</dbReference>
<keyword evidence="2" id="KW-0175">Coiled coil</keyword>
<evidence type="ECO:0000313" key="4">
    <source>
        <dbReference type="Proteomes" id="UP000001542"/>
    </source>
</evidence>
<feature type="coiled-coil region" evidence="2">
    <location>
        <begin position="16"/>
        <end position="43"/>
    </location>
</feature>
<evidence type="ECO:0000256" key="2">
    <source>
        <dbReference type="SAM" id="Coils"/>
    </source>
</evidence>
<dbReference type="GO" id="GO:0005874">
    <property type="term" value="C:microtubule"/>
    <property type="evidence" value="ECO:0007669"/>
    <property type="project" value="UniProtKB-KW"/>
</dbReference>
<dbReference type="PANTHER" id="PTHR11886">
    <property type="entry name" value="DYNEIN LIGHT CHAIN"/>
    <property type="match status" value="1"/>
</dbReference>
<keyword evidence="1" id="KW-0243">Dynein</keyword>
<dbReference type="SMART" id="SM01375">
    <property type="entry name" value="Dynein_light"/>
    <property type="match status" value="1"/>
</dbReference>
<gene>
    <name evidence="3" type="ORF">TVAG_164580</name>
</gene>
<dbReference type="Proteomes" id="UP000001542">
    <property type="component" value="Unassembled WGS sequence"/>
</dbReference>
<name>A2E1Z9_TRIV3</name>
<keyword evidence="4" id="KW-1185">Reference proteome</keyword>
<dbReference type="OMA" id="FAYFCHG"/>
<comment type="similarity">
    <text evidence="1">Belongs to the dynein light chain family.</text>
</comment>
<dbReference type="KEGG" id="tva:4771325"/>
<dbReference type="PANTHER" id="PTHR11886:SF35">
    <property type="entry name" value="DYNEIN LIGHT CHAIN"/>
    <property type="match status" value="1"/>
</dbReference>
<accession>A2E1Z9</accession>
<comment type="subcellular location">
    <subcellularLocation>
        <location evidence="1">Cytoplasm</location>
        <location evidence="1">Cytoskeleton</location>
    </subcellularLocation>
</comment>
<dbReference type="VEuPathDB" id="TrichDB:TVAG_164580"/>
<dbReference type="InterPro" id="IPR001372">
    <property type="entry name" value="Dynein_light_chain_typ-1/2"/>
</dbReference>
<evidence type="ECO:0000256" key="1">
    <source>
        <dbReference type="RuleBase" id="RU365010"/>
    </source>
</evidence>
<reference evidence="3" key="2">
    <citation type="journal article" date="2007" name="Science">
        <title>Draft genome sequence of the sexually transmitted pathogen Trichomonas vaginalis.</title>
        <authorList>
            <person name="Carlton J.M."/>
            <person name="Hirt R.P."/>
            <person name="Silva J.C."/>
            <person name="Delcher A.L."/>
            <person name="Schatz M."/>
            <person name="Zhao Q."/>
            <person name="Wortman J.R."/>
            <person name="Bidwell S.L."/>
            <person name="Alsmark U.C.M."/>
            <person name="Besteiro S."/>
            <person name="Sicheritz-Ponten T."/>
            <person name="Noel C.J."/>
            <person name="Dacks J.B."/>
            <person name="Foster P.G."/>
            <person name="Simillion C."/>
            <person name="Van de Peer Y."/>
            <person name="Miranda-Saavedra D."/>
            <person name="Barton G.J."/>
            <person name="Westrop G.D."/>
            <person name="Mueller S."/>
            <person name="Dessi D."/>
            <person name="Fiori P.L."/>
            <person name="Ren Q."/>
            <person name="Paulsen I."/>
            <person name="Zhang H."/>
            <person name="Bastida-Corcuera F.D."/>
            <person name="Simoes-Barbosa A."/>
            <person name="Brown M.T."/>
            <person name="Hayes R.D."/>
            <person name="Mukherjee M."/>
            <person name="Okumura C.Y."/>
            <person name="Schneider R."/>
            <person name="Smith A.J."/>
            <person name="Vanacova S."/>
            <person name="Villalvazo M."/>
            <person name="Haas B.J."/>
            <person name="Pertea M."/>
            <person name="Feldblyum T.V."/>
            <person name="Utterback T.R."/>
            <person name="Shu C.L."/>
            <person name="Osoegawa K."/>
            <person name="de Jong P.J."/>
            <person name="Hrdy I."/>
            <person name="Horvathova L."/>
            <person name="Zubacova Z."/>
            <person name="Dolezal P."/>
            <person name="Malik S.B."/>
            <person name="Logsdon J.M. Jr."/>
            <person name="Henze K."/>
            <person name="Gupta A."/>
            <person name="Wang C.C."/>
            <person name="Dunne R.L."/>
            <person name="Upcroft J.A."/>
            <person name="Upcroft P."/>
            <person name="White O."/>
            <person name="Salzberg S.L."/>
            <person name="Tang P."/>
            <person name="Chiu C.-H."/>
            <person name="Lee Y.-S."/>
            <person name="Embley T.M."/>
            <person name="Coombs G.H."/>
            <person name="Mottram J.C."/>
            <person name="Tachezy J."/>
            <person name="Fraser-Liggett C.M."/>
            <person name="Johnson P.J."/>
        </authorList>
    </citation>
    <scope>NUCLEOTIDE SEQUENCE [LARGE SCALE GENOMIC DNA]</scope>
    <source>
        <strain evidence="3">G3</strain>
    </source>
</reference>
<dbReference type="eggNOG" id="KOG3430">
    <property type="taxonomic scope" value="Eukaryota"/>
</dbReference>
<dbReference type="EMBL" id="DS113287">
    <property type="protein sequence ID" value="EAY13348.1"/>
    <property type="molecule type" value="Genomic_DNA"/>
</dbReference>
<dbReference type="InParanoid" id="A2E1Z9"/>
<keyword evidence="1" id="KW-0505">Motor protein</keyword>
<dbReference type="STRING" id="5722.A2E1Z9"/>
<dbReference type="GO" id="GO:0005868">
    <property type="term" value="C:cytoplasmic dynein complex"/>
    <property type="evidence" value="ECO:0000318"/>
    <property type="project" value="GO_Central"/>
</dbReference>
<protein>
    <recommendedName>
        <fullName evidence="1">Dynein light chain</fullName>
    </recommendedName>
</protein>
<keyword evidence="1" id="KW-0493">Microtubule</keyword>
<sequence>MAQPQVNDPNFNPKFIDMDEERVEEAKKIIKEAVNKCSDEREMAKMIKLHFDELYGKIWHCVVGKSFGTFGTHETKNYLYIYYKQTAVQLWKCGYIYEKKEQTEEQSEQTANN</sequence>
<organism evidence="3 4">
    <name type="scientific">Trichomonas vaginalis (strain ATCC PRA-98 / G3)</name>
    <dbReference type="NCBI Taxonomy" id="412133"/>
    <lineage>
        <taxon>Eukaryota</taxon>
        <taxon>Metamonada</taxon>
        <taxon>Parabasalia</taxon>
        <taxon>Trichomonadida</taxon>
        <taxon>Trichomonadidae</taxon>
        <taxon>Trichomonas</taxon>
    </lineage>
</organism>
<dbReference type="VEuPathDB" id="TrichDB:TVAGG3_0035960"/>